<dbReference type="EMBL" id="WELI01000007">
    <property type="protein sequence ID" value="KAB7728788.1"/>
    <property type="molecule type" value="Genomic_DNA"/>
</dbReference>
<dbReference type="PROSITE" id="PS00194">
    <property type="entry name" value="THIOREDOXIN_1"/>
    <property type="match status" value="1"/>
</dbReference>
<comment type="subcellular location">
    <subcellularLocation>
        <location evidence="1">Cell envelope</location>
    </subcellularLocation>
</comment>
<dbReference type="SUPFAM" id="SSF52833">
    <property type="entry name" value="Thioredoxin-like"/>
    <property type="match status" value="1"/>
</dbReference>
<evidence type="ECO:0000313" key="7">
    <source>
        <dbReference type="EMBL" id="KAB7728788.1"/>
    </source>
</evidence>
<comment type="caution">
    <text evidence="7">The sequence shown here is derived from an EMBL/GenBank/DDBJ whole genome shotgun (WGS) entry which is preliminary data.</text>
</comment>
<dbReference type="GO" id="GO:0017004">
    <property type="term" value="P:cytochrome complex assembly"/>
    <property type="evidence" value="ECO:0007669"/>
    <property type="project" value="UniProtKB-KW"/>
</dbReference>
<feature type="signal peptide" evidence="5">
    <location>
        <begin position="1"/>
        <end position="18"/>
    </location>
</feature>
<keyword evidence="8" id="KW-1185">Reference proteome</keyword>
<organism evidence="7 8">
    <name type="scientific">Rudanella paleaurantiibacter</name>
    <dbReference type="NCBI Taxonomy" id="2614655"/>
    <lineage>
        <taxon>Bacteria</taxon>
        <taxon>Pseudomonadati</taxon>
        <taxon>Bacteroidota</taxon>
        <taxon>Cytophagia</taxon>
        <taxon>Cytophagales</taxon>
        <taxon>Cytophagaceae</taxon>
        <taxon>Rudanella</taxon>
    </lineage>
</organism>
<sequence length="373" mass="41391">MKKLATMALLLVPSMLWAQGGAYTIKGKLGNSSATKAFLRYRAGAAIKMDTALIQQGAFEFKGSVENPMQASLAVEKQGRVNPASVMGVYLEPGTITVISPDSMQNAVVAGTPLNVDNNKLRMALKPASQKMELFMKEYQSASAEQRKSKEFNESSEKRYEAIQAEQKQVWADFIKNNPNSQISLDALQNYGGYAPEYTNVKPLFDGLSEAVKSSKAGKEYASMLVKLKATSIGEMAMDFTQADTSGRAVSLRDFRGKYVLVDFWASWCGPCRMENPNVVKNFNDFKDRNFTVLGVSLDRPNAKEAWMKAIYKDSLTWTHVSDLKFWENEVAQMYGVRAIPQNFLIGPDGKILAKNIRGEDLGKKLAELIPQK</sequence>
<dbReference type="InterPro" id="IPR025380">
    <property type="entry name" value="DUF4369"/>
</dbReference>
<dbReference type="PANTHER" id="PTHR42852:SF6">
    <property type="entry name" value="THIOL:DISULFIDE INTERCHANGE PROTEIN DSBE"/>
    <property type="match status" value="1"/>
</dbReference>
<keyword evidence="2" id="KW-0201">Cytochrome c-type biogenesis</keyword>
<proteinExistence type="predicted"/>
<evidence type="ECO:0000256" key="1">
    <source>
        <dbReference type="ARBA" id="ARBA00004196"/>
    </source>
</evidence>
<dbReference type="PANTHER" id="PTHR42852">
    <property type="entry name" value="THIOL:DISULFIDE INTERCHANGE PROTEIN DSBE"/>
    <property type="match status" value="1"/>
</dbReference>
<dbReference type="InterPro" id="IPR036249">
    <property type="entry name" value="Thioredoxin-like_sf"/>
</dbReference>
<dbReference type="GO" id="GO:0030313">
    <property type="term" value="C:cell envelope"/>
    <property type="evidence" value="ECO:0007669"/>
    <property type="project" value="UniProtKB-SubCell"/>
</dbReference>
<name>A0A7J5TYI8_9BACT</name>
<protein>
    <submittedName>
        <fullName evidence="7">Redoxin domain-containing protein</fullName>
    </submittedName>
</protein>
<dbReference type="AlphaFoldDB" id="A0A7J5TYI8"/>
<dbReference type="Proteomes" id="UP000488299">
    <property type="component" value="Unassembled WGS sequence"/>
</dbReference>
<reference evidence="7 8" key="1">
    <citation type="submission" date="2019-10" db="EMBL/GenBank/DDBJ databases">
        <title>Rudanella paleaurantiibacter sp. nov., isolated from sludge.</title>
        <authorList>
            <person name="Xu S.Q."/>
        </authorList>
    </citation>
    <scope>NUCLEOTIDE SEQUENCE [LARGE SCALE GENOMIC DNA]</scope>
    <source>
        <strain evidence="7 8">HX-22-17</strain>
    </source>
</reference>
<dbReference type="CDD" id="cd02966">
    <property type="entry name" value="TlpA_like_family"/>
    <property type="match status" value="1"/>
</dbReference>
<accession>A0A7J5TYI8</accession>
<dbReference type="Gene3D" id="3.40.30.10">
    <property type="entry name" value="Glutaredoxin"/>
    <property type="match status" value="1"/>
</dbReference>
<dbReference type="GO" id="GO:0016209">
    <property type="term" value="F:antioxidant activity"/>
    <property type="evidence" value="ECO:0007669"/>
    <property type="project" value="InterPro"/>
</dbReference>
<feature type="domain" description="Thioredoxin" evidence="6">
    <location>
        <begin position="231"/>
        <end position="373"/>
    </location>
</feature>
<evidence type="ECO:0000259" key="6">
    <source>
        <dbReference type="PROSITE" id="PS51352"/>
    </source>
</evidence>
<dbReference type="InterPro" id="IPR013766">
    <property type="entry name" value="Thioredoxin_domain"/>
</dbReference>
<evidence type="ECO:0000256" key="5">
    <source>
        <dbReference type="SAM" id="SignalP"/>
    </source>
</evidence>
<gene>
    <name evidence="7" type="ORF">F5984_18385</name>
</gene>
<keyword evidence="4" id="KW-0676">Redox-active center</keyword>
<dbReference type="Pfam" id="PF00578">
    <property type="entry name" value="AhpC-TSA"/>
    <property type="match status" value="1"/>
</dbReference>
<dbReference type="RefSeq" id="WP_152125673.1">
    <property type="nucleotide sequence ID" value="NZ_WELI01000007.1"/>
</dbReference>
<dbReference type="InterPro" id="IPR017937">
    <property type="entry name" value="Thioredoxin_CS"/>
</dbReference>
<dbReference type="InterPro" id="IPR050553">
    <property type="entry name" value="Thioredoxin_ResA/DsbE_sf"/>
</dbReference>
<feature type="chain" id="PRO_5029838498" evidence="5">
    <location>
        <begin position="19"/>
        <end position="373"/>
    </location>
</feature>
<evidence type="ECO:0000256" key="4">
    <source>
        <dbReference type="ARBA" id="ARBA00023284"/>
    </source>
</evidence>
<evidence type="ECO:0000256" key="2">
    <source>
        <dbReference type="ARBA" id="ARBA00022748"/>
    </source>
</evidence>
<dbReference type="InterPro" id="IPR000866">
    <property type="entry name" value="AhpC/TSA"/>
</dbReference>
<dbReference type="Pfam" id="PF14289">
    <property type="entry name" value="DUF4369"/>
    <property type="match status" value="1"/>
</dbReference>
<dbReference type="GO" id="GO:0016491">
    <property type="term" value="F:oxidoreductase activity"/>
    <property type="evidence" value="ECO:0007669"/>
    <property type="project" value="InterPro"/>
</dbReference>
<dbReference type="PROSITE" id="PS51352">
    <property type="entry name" value="THIOREDOXIN_2"/>
    <property type="match status" value="1"/>
</dbReference>
<keyword evidence="3" id="KW-1015">Disulfide bond</keyword>
<evidence type="ECO:0000313" key="8">
    <source>
        <dbReference type="Proteomes" id="UP000488299"/>
    </source>
</evidence>
<evidence type="ECO:0000256" key="3">
    <source>
        <dbReference type="ARBA" id="ARBA00023157"/>
    </source>
</evidence>
<keyword evidence="5" id="KW-0732">Signal</keyword>